<evidence type="ECO:0000256" key="1">
    <source>
        <dbReference type="SAM" id="MobiDB-lite"/>
    </source>
</evidence>
<sequence length="732" mass="77529">MSQVKNLRAMFENKGDTSPPDRGRSSGASTPVQGSGTGNSGTESPVRPLSKVRTSFVAIEKDGRIGLRRDPSHESSVSRRRLSMDTDAESVSTIPDKPSASLEDAPRAGKPFFQEAIPESPRHQIDPPKTPTEQMGAVTDEPSVNPDKKVDAEEPSPSLLPAEPATAKPVATSPKKENKPPAAPAGANGKTKAENTKEAKLPKETAPAATVKASVPKKATAARPSTISTKAPNTKPPAKSPSATRPTASATHKPEPKPAPKAAPAPKKDTKPAPRTTPTATRPSATNTTKKPQPLKPTPSDAPFVKPKPKSPTRPVHLPASLMAPTASSGAKTGRQVQPSASSHNLSVPARPASRASATGAGVSTGKTVKRQPSNVGRSRPSLGPPPKKTSDPAHPKKEAPVDESFLARMMRPTQASAQKTSEKVPTTPPKKTAKRPTSSGADATRRESSMKTPGSAKKPARKAAESKSVTGSVASDETSKVEPVVEEKAPESTKTESPEVPEIKTEEPQIHNAPKDLSKPEPGPVVDDAPVEVEGPVVDDAPIEVEEPVPEESQAEFAPEESSKKQQEKKEDVRPMAPETPKEVKPAAVLETSATEEPIAPPSENPTDESEEPREQEPATEFKKTLEDDDIVPLVDEGSTQPPVVVEETNRTSTTDPKLETTEEVIPLLEKDAETAETETAENKDNGVDIIKKNDTKEDEKGAAAVEEKDTTGEKIDEEKKEDQESVTKAE</sequence>
<keyword evidence="3" id="KW-1185">Reference proteome</keyword>
<organism evidence="2 3">
    <name type="scientific">Fusarium mexicanum</name>
    <dbReference type="NCBI Taxonomy" id="751941"/>
    <lineage>
        <taxon>Eukaryota</taxon>
        <taxon>Fungi</taxon>
        <taxon>Dikarya</taxon>
        <taxon>Ascomycota</taxon>
        <taxon>Pezizomycotina</taxon>
        <taxon>Sordariomycetes</taxon>
        <taxon>Hypocreomycetidae</taxon>
        <taxon>Hypocreales</taxon>
        <taxon>Nectriaceae</taxon>
        <taxon>Fusarium</taxon>
        <taxon>Fusarium fujikuroi species complex</taxon>
    </lineage>
</organism>
<feature type="compositionally biased region" description="Polar residues" evidence="1">
    <location>
        <begin position="223"/>
        <end position="232"/>
    </location>
</feature>
<feature type="compositionally biased region" description="Basic and acidic residues" evidence="1">
    <location>
        <begin position="59"/>
        <end position="77"/>
    </location>
</feature>
<feature type="compositionally biased region" description="Basic and acidic residues" evidence="1">
    <location>
        <begin position="562"/>
        <end position="586"/>
    </location>
</feature>
<evidence type="ECO:0000313" key="3">
    <source>
        <dbReference type="Proteomes" id="UP000522262"/>
    </source>
</evidence>
<feature type="compositionally biased region" description="Basic and acidic residues" evidence="1">
    <location>
        <begin position="478"/>
        <end position="520"/>
    </location>
</feature>
<dbReference type="Proteomes" id="UP000522262">
    <property type="component" value="Unassembled WGS sequence"/>
</dbReference>
<feature type="compositionally biased region" description="Low complexity" evidence="1">
    <location>
        <begin position="349"/>
        <end position="362"/>
    </location>
</feature>
<feature type="compositionally biased region" description="Basic and acidic residues" evidence="1">
    <location>
        <begin position="191"/>
        <end position="203"/>
    </location>
</feature>
<feature type="compositionally biased region" description="Polar residues" evidence="1">
    <location>
        <begin position="365"/>
        <end position="377"/>
    </location>
</feature>
<comment type="caution">
    <text evidence="2">The sequence shown here is derived from an EMBL/GenBank/DDBJ whole genome shotgun (WGS) entry which is preliminary data.</text>
</comment>
<protein>
    <recommendedName>
        <fullName evidence="4">Mucin-7</fullName>
    </recommendedName>
</protein>
<evidence type="ECO:0008006" key="4">
    <source>
        <dbReference type="Google" id="ProtNLM"/>
    </source>
</evidence>
<feature type="compositionally biased region" description="Low complexity" evidence="1">
    <location>
        <begin position="273"/>
        <end position="292"/>
    </location>
</feature>
<reference evidence="2 3" key="1">
    <citation type="submission" date="2020-05" db="EMBL/GenBank/DDBJ databases">
        <title>Identification and distribution of gene clusters putatively required for synthesis of sphingolipid metabolism inhibitors in phylogenetically diverse species of the filamentous fungus Fusarium.</title>
        <authorList>
            <person name="Kim H.-S."/>
            <person name="Busman M."/>
            <person name="Brown D.W."/>
            <person name="Divon H."/>
            <person name="Uhlig S."/>
            <person name="Proctor R.H."/>
        </authorList>
    </citation>
    <scope>NUCLEOTIDE SEQUENCE [LARGE SCALE GENOMIC DNA]</scope>
    <source>
        <strain evidence="2 3">NRRL 53147</strain>
    </source>
</reference>
<feature type="region of interest" description="Disordered" evidence="1">
    <location>
        <begin position="1"/>
        <end position="732"/>
    </location>
</feature>
<feature type="compositionally biased region" description="Acidic residues" evidence="1">
    <location>
        <begin position="542"/>
        <end position="555"/>
    </location>
</feature>
<feature type="compositionally biased region" description="Basic and acidic residues" evidence="1">
    <location>
        <begin position="11"/>
        <end position="24"/>
    </location>
</feature>
<feature type="compositionally biased region" description="Polar residues" evidence="1">
    <location>
        <begin position="468"/>
        <end position="477"/>
    </location>
</feature>
<feature type="compositionally biased region" description="Basic and acidic residues" evidence="1">
    <location>
        <begin position="682"/>
        <end position="732"/>
    </location>
</feature>
<feature type="compositionally biased region" description="Basic and acidic residues" evidence="1">
    <location>
        <begin position="389"/>
        <end position="401"/>
    </location>
</feature>
<proteinExistence type="predicted"/>
<feature type="compositionally biased region" description="Basic and acidic residues" evidence="1">
    <location>
        <begin position="614"/>
        <end position="627"/>
    </location>
</feature>
<dbReference type="EMBL" id="JAAOAM010000285">
    <property type="protein sequence ID" value="KAF5535119.1"/>
    <property type="molecule type" value="Genomic_DNA"/>
</dbReference>
<feature type="compositionally biased region" description="Low complexity" evidence="1">
    <location>
        <begin position="155"/>
        <end position="165"/>
    </location>
</feature>
<dbReference type="AlphaFoldDB" id="A0A8H5MMY8"/>
<name>A0A8H5MMY8_9HYPO</name>
<gene>
    <name evidence="2" type="ORF">FMEXI_10986</name>
</gene>
<accession>A0A8H5MMY8</accession>
<evidence type="ECO:0000313" key="2">
    <source>
        <dbReference type="EMBL" id="KAF5535119.1"/>
    </source>
</evidence>
<feature type="compositionally biased region" description="Polar residues" evidence="1">
    <location>
        <begin position="326"/>
        <end position="346"/>
    </location>
</feature>